<gene>
    <name evidence="2" type="ORF">ASILVAE211_20640</name>
</gene>
<evidence type="ECO:0000259" key="1">
    <source>
        <dbReference type="Pfam" id="PF13619"/>
    </source>
</evidence>
<dbReference type="Proteomes" id="UP000708298">
    <property type="component" value="Unassembled WGS sequence"/>
</dbReference>
<feature type="domain" description="KTSC" evidence="1">
    <location>
        <begin position="6"/>
        <end position="64"/>
    </location>
</feature>
<proteinExistence type="predicted"/>
<organism evidence="2 3">
    <name type="scientific">Acidisoma silvae</name>
    <dbReference type="NCBI Taxonomy" id="2802396"/>
    <lineage>
        <taxon>Bacteria</taxon>
        <taxon>Pseudomonadati</taxon>
        <taxon>Pseudomonadota</taxon>
        <taxon>Alphaproteobacteria</taxon>
        <taxon>Acetobacterales</taxon>
        <taxon>Acidocellaceae</taxon>
        <taxon>Acidisoma</taxon>
    </lineage>
</organism>
<name>A0A963YV29_9PROT</name>
<sequence length="67" mass="7636">MPTFPNSKAIASADYDPTTRRLVIQFRDGWKHYTYYNVPASVYQGLLQAPSAGRYVDTQIKPYYSVG</sequence>
<dbReference type="EMBL" id="JAESVB010000015">
    <property type="protein sequence ID" value="MCB8877615.1"/>
    <property type="molecule type" value="Genomic_DNA"/>
</dbReference>
<reference evidence="2" key="2">
    <citation type="submission" date="2021-01" db="EMBL/GenBank/DDBJ databases">
        <authorList>
            <person name="Mieszkin S."/>
            <person name="Pouder E."/>
            <person name="Alain K."/>
        </authorList>
    </citation>
    <scope>NUCLEOTIDE SEQUENCE</scope>
    <source>
        <strain evidence="2">HW T2.11</strain>
    </source>
</reference>
<dbReference type="Pfam" id="PF13619">
    <property type="entry name" value="KTSC"/>
    <property type="match status" value="1"/>
</dbReference>
<comment type="caution">
    <text evidence="2">The sequence shown here is derived from an EMBL/GenBank/DDBJ whole genome shotgun (WGS) entry which is preliminary data.</text>
</comment>
<evidence type="ECO:0000313" key="2">
    <source>
        <dbReference type="EMBL" id="MCB8877615.1"/>
    </source>
</evidence>
<dbReference type="RefSeq" id="WP_227323262.1">
    <property type="nucleotide sequence ID" value="NZ_JAESVB010000015.1"/>
</dbReference>
<evidence type="ECO:0000313" key="3">
    <source>
        <dbReference type="Proteomes" id="UP000708298"/>
    </source>
</evidence>
<dbReference type="AlphaFoldDB" id="A0A963YV29"/>
<keyword evidence="3" id="KW-1185">Reference proteome</keyword>
<dbReference type="InterPro" id="IPR025309">
    <property type="entry name" value="KTSC_dom"/>
</dbReference>
<accession>A0A963YV29</accession>
<protein>
    <submittedName>
        <fullName evidence="2">KTSC domain-containing protein</fullName>
    </submittedName>
</protein>
<reference evidence="2" key="1">
    <citation type="journal article" date="2021" name="Microorganisms">
        <title>Acidisoma silvae sp. nov. and Acidisomacellulosilytica sp. nov., Two Acidophilic Bacteria Isolated from Decaying Wood, Hydrolyzing Cellulose and Producing Poly-3-hydroxybutyrate.</title>
        <authorList>
            <person name="Mieszkin S."/>
            <person name="Pouder E."/>
            <person name="Uroz S."/>
            <person name="Simon-Colin C."/>
            <person name="Alain K."/>
        </authorList>
    </citation>
    <scope>NUCLEOTIDE SEQUENCE</scope>
    <source>
        <strain evidence="2">HW T2.11</strain>
    </source>
</reference>